<dbReference type="Gene3D" id="3.40.50.150">
    <property type="entry name" value="Vaccinia Virus protein VP39"/>
    <property type="match status" value="1"/>
</dbReference>
<feature type="active site" evidence="6">
    <location>
        <position position="123"/>
    </location>
</feature>
<evidence type="ECO:0000256" key="4">
    <source>
        <dbReference type="ARBA" id="ARBA00022747"/>
    </source>
</evidence>
<evidence type="ECO:0000256" key="8">
    <source>
        <dbReference type="RuleBase" id="RU000417"/>
    </source>
</evidence>
<feature type="region of interest" description="Disordered" evidence="9">
    <location>
        <begin position="223"/>
        <end position="243"/>
    </location>
</feature>
<dbReference type="PANTHER" id="PTHR10629:SF52">
    <property type="entry name" value="DNA (CYTOSINE-5)-METHYLTRANSFERASE 1"/>
    <property type="match status" value="1"/>
</dbReference>
<comment type="catalytic activity">
    <reaction evidence="5 8">
        <text>a 2'-deoxycytidine in DNA + S-adenosyl-L-methionine = a 5-methyl-2'-deoxycytidine in DNA + S-adenosyl-L-homocysteine + H(+)</text>
        <dbReference type="Rhea" id="RHEA:13681"/>
        <dbReference type="Rhea" id="RHEA-COMP:11369"/>
        <dbReference type="Rhea" id="RHEA-COMP:11370"/>
        <dbReference type="ChEBI" id="CHEBI:15378"/>
        <dbReference type="ChEBI" id="CHEBI:57856"/>
        <dbReference type="ChEBI" id="CHEBI:59789"/>
        <dbReference type="ChEBI" id="CHEBI:85452"/>
        <dbReference type="ChEBI" id="CHEBI:85454"/>
        <dbReference type="EC" id="2.1.1.37"/>
    </reaction>
</comment>
<protein>
    <recommendedName>
        <fullName evidence="8">Cytosine-specific methyltransferase</fullName>
        <ecNumber evidence="8">2.1.1.37</ecNumber>
    </recommendedName>
</protein>
<gene>
    <name evidence="10" type="primary">haeIIIM</name>
    <name evidence="10" type="ORF">PS685_00522</name>
</gene>
<keyword evidence="4" id="KW-0680">Restriction system</keyword>
<dbReference type="GO" id="GO:0032259">
    <property type="term" value="P:methylation"/>
    <property type="evidence" value="ECO:0007669"/>
    <property type="project" value="UniProtKB-KW"/>
</dbReference>
<dbReference type="GO" id="GO:0044027">
    <property type="term" value="P:negative regulation of gene expression via chromosomal CpG island methylation"/>
    <property type="evidence" value="ECO:0007669"/>
    <property type="project" value="TreeGrafter"/>
</dbReference>
<dbReference type="NCBIfam" id="TIGR00675">
    <property type="entry name" value="dcm"/>
    <property type="match status" value="1"/>
</dbReference>
<dbReference type="Pfam" id="PF00145">
    <property type="entry name" value="DNA_methylase"/>
    <property type="match status" value="1"/>
</dbReference>
<organism evidence="10 11">
    <name type="scientific">Pseudomonas fluorescens</name>
    <dbReference type="NCBI Taxonomy" id="294"/>
    <lineage>
        <taxon>Bacteria</taxon>
        <taxon>Pseudomonadati</taxon>
        <taxon>Pseudomonadota</taxon>
        <taxon>Gammaproteobacteria</taxon>
        <taxon>Pseudomonadales</taxon>
        <taxon>Pseudomonadaceae</taxon>
        <taxon>Pseudomonas</taxon>
    </lineage>
</organism>
<keyword evidence="3 6" id="KW-0949">S-adenosyl-L-methionine</keyword>
<dbReference type="AlphaFoldDB" id="A0A5E6YDW3"/>
<dbReference type="PRINTS" id="PR00105">
    <property type="entry name" value="C5METTRFRASE"/>
</dbReference>
<name>A0A5E6YDW3_PSEFL</name>
<evidence type="ECO:0000256" key="5">
    <source>
        <dbReference type="ARBA" id="ARBA00047422"/>
    </source>
</evidence>
<evidence type="ECO:0000256" key="3">
    <source>
        <dbReference type="ARBA" id="ARBA00022691"/>
    </source>
</evidence>
<evidence type="ECO:0000256" key="2">
    <source>
        <dbReference type="ARBA" id="ARBA00022679"/>
    </source>
</evidence>
<dbReference type="Gene3D" id="3.90.120.10">
    <property type="entry name" value="DNA Methylase, subunit A, domain 2"/>
    <property type="match status" value="1"/>
</dbReference>
<comment type="similarity">
    <text evidence="6 7">Belongs to the class I-like SAM-binding methyltransferase superfamily. C5-methyltransferase family.</text>
</comment>
<keyword evidence="1 6" id="KW-0489">Methyltransferase</keyword>
<dbReference type="EC" id="2.1.1.37" evidence="8"/>
<dbReference type="PROSITE" id="PS00094">
    <property type="entry name" value="C5_MTASE_1"/>
    <property type="match status" value="1"/>
</dbReference>
<dbReference type="GO" id="GO:0009307">
    <property type="term" value="P:DNA restriction-modification system"/>
    <property type="evidence" value="ECO:0007669"/>
    <property type="project" value="UniProtKB-KW"/>
</dbReference>
<keyword evidence="2 6" id="KW-0808">Transferase</keyword>
<evidence type="ECO:0000313" key="10">
    <source>
        <dbReference type="EMBL" id="VVN51057.1"/>
    </source>
</evidence>
<dbReference type="InterPro" id="IPR050390">
    <property type="entry name" value="C5-Methyltransferase"/>
</dbReference>
<evidence type="ECO:0000256" key="7">
    <source>
        <dbReference type="RuleBase" id="RU000416"/>
    </source>
</evidence>
<dbReference type="InterPro" id="IPR018117">
    <property type="entry name" value="C5_DNA_meth_AS"/>
</dbReference>
<dbReference type="PROSITE" id="PS51679">
    <property type="entry name" value="SAM_MT_C5"/>
    <property type="match status" value="1"/>
</dbReference>
<evidence type="ECO:0000256" key="6">
    <source>
        <dbReference type="PROSITE-ProRule" id="PRU01016"/>
    </source>
</evidence>
<sequence length="395" mass="43642">MGINYSEASQASYEPQCQTELDEIQPDTSIASSIPLPDIKGIDLFAGAGGFSLGAIQAGIDIIGALELNEKASKTYSSNIKRANGQLVPLINCDILPMDPMRAMDLWNIKPEECDIIMGGPPCQGFSSHRINNSGVDDPRNQLLCRYFEYVAAIRPRFFLVENVPGMLWPRHAEYLNQFYSMGKKANYDIKPPIILNACDYGVMQSRRRVFILGIDRSRPIDIQWPPEPTHASPSIPENRRNGKPVWKTAAEAFKPALPDDPNDVHMNHSQMLIDLFQKTPANGGSRWQSGRVLKCHIGHSGHKDVYGRIDPSKPAPTMTTACINPSKGRFVHPEEHHGITLRQAARIQTFPEDFIFHGGLMASGAQIGNAVPVELAKIILGEIVAALSLEKTNK</sequence>
<dbReference type="GO" id="GO:0003886">
    <property type="term" value="F:DNA (cytosine-5-)-methyltransferase activity"/>
    <property type="evidence" value="ECO:0007669"/>
    <property type="project" value="UniProtKB-EC"/>
</dbReference>
<dbReference type="GO" id="GO:0003677">
    <property type="term" value="F:DNA binding"/>
    <property type="evidence" value="ECO:0007669"/>
    <property type="project" value="TreeGrafter"/>
</dbReference>
<evidence type="ECO:0000313" key="11">
    <source>
        <dbReference type="Proteomes" id="UP000326437"/>
    </source>
</evidence>
<evidence type="ECO:0000256" key="9">
    <source>
        <dbReference type="SAM" id="MobiDB-lite"/>
    </source>
</evidence>
<accession>A0A5E6YDW3</accession>
<dbReference type="Proteomes" id="UP000326437">
    <property type="component" value="Unassembled WGS sequence"/>
</dbReference>
<dbReference type="InterPro" id="IPR029063">
    <property type="entry name" value="SAM-dependent_MTases_sf"/>
</dbReference>
<dbReference type="InterPro" id="IPR001525">
    <property type="entry name" value="C5_MeTfrase"/>
</dbReference>
<evidence type="ECO:0000256" key="1">
    <source>
        <dbReference type="ARBA" id="ARBA00022603"/>
    </source>
</evidence>
<reference evidence="10 11" key="1">
    <citation type="submission" date="2019-09" db="EMBL/GenBank/DDBJ databases">
        <authorList>
            <person name="Chandra G."/>
            <person name="Truman W A."/>
        </authorList>
    </citation>
    <scope>NUCLEOTIDE SEQUENCE [LARGE SCALE GENOMIC DNA]</scope>
    <source>
        <strain evidence="10">PS685</strain>
    </source>
</reference>
<dbReference type="SUPFAM" id="SSF53335">
    <property type="entry name" value="S-adenosyl-L-methionine-dependent methyltransferases"/>
    <property type="match status" value="1"/>
</dbReference>
<proteinExistence type="inferred from homology"/>
<dbReference type="EMBL" id="CABVHO010000002">
    <property type="protein sequence ID" value="VVN51057.1"/>
    <property type="molecule type" value="Genomic_DNA"/>
</dbReference>
<dbReference type="PANTHER" id="PTHR10629">
    <property type="entry name" value="CYTOSINE-SPECIFIC METHYLTRANSFERASE"/>
    <property type="match status" value="1"/>
</dbReference>